<name>A0AAN9QZP5_PHACN</name>
<dbReference type="EMBL" id="JAYMYR010000007">
    <property type="protein sequence ID" value="KAK7353059.1"/>
    <property type="molecule type" value="Genomic_DNA"/>
</dbReference>
<protein>
    <recommendedName>
        <fullName evidence="4">Secreted protein</fullName>
    </recommendedName>
</protein>
<evidence type="ECO:0000256" key="1">
    <source>
        <dbReference type="SAM" id="SignalP"/>
    </source>
</evidence>
<evidence type="ECO:0000313" key="3">
    <source>
        <dbReference type="Proteomes" id="UP001374584"/>
    </source>
</evidence>
<organism evidence="2 3">
    <name type="scientific">Phaseolus coccineus</name>
    <name type="common">Scarlet runner bean</name>
    <name type="synonym">Phaseolus multiflorus</name>
    <dbReference type="NCBI Taxonomy" id="3886"/>
    <lineage>
        <taxon>Eukaryota</taxon>
        <taxon>Viridiplantae</taxon>
        <taxon>Streptophyta</taxon>
        <taxon>Embryophyta</taxon>
        <taxon>Tracheophyta</taxon>
        <taxon>Spermatophyta</taxon>
        <taxon>Magnoliopsida</taxon>
        <taxon>eudicotyledons</taxon>
        <taxon>Gunneridae</taxon>
        <taxon>Pentapetalae</taxon>
        <taxon>rosids</taxon>
        <taxon>fabids</taxon>
        <taxon>Fabales</taxon>
        <taxon>Fabaceae</taxon>
        <taxon>Papilionoideae</taxon>
        <taxon>50 kb inversion clade</taxon>
        <taxon>NPAAA clade</taxon>
        <taxon>indigoferoid/millettioid clade</taxon>
        <taxon>Phaseoleae</taxon>
        <taxon>Phaseolus</taxon>
    </lineage>
</organism>
<dbReference type="AlphaFoldDB" id="A0AAN9QZP5"/>
<dbReference type="Proteomes" id="UP001374584">
    <property type="component" value="Unassembled WGS sequence"/>
</dbReference>
<gene>
    <name evidence="2" type="ORF">VNO80_18492</name>
</gene>
<comment type="caution">
    <text evidence="2">The sequence shown here is derived from an EMBL/GenBank/DDBJ whole genome shotgun (WGS) entry which is preliminary data.</text>
</comment>
<evidence type="ECO:0008006" key="4">
    <source>
        <dbReference type="Google" id="ProtNLM"/>
    </source>
</evidence>
<keyword evidence="3" id="KW-1185">Reference proteome</keyword>
<feature type="chain" id="PRO_5042982048" description="Secreted protein" evidence="1">
    <location>
        <begin position="32"/>
        <end position="94"/>
    </location>
</feature>
<accession>A0AAN9QZP5</accession>
<evidence type="ECO:0000313" key="2">
    <source>
        <dbReference type="EMBL" id="KAK7353059.1"/>
    </source>
</evidence>
<reference evidence="2 3" key="1">
    <citation type="submission" date="2024-01" db="EMBL/GenBank/DDBJ databases">
        <title>The genomes of 5 underutilized Papilionoideae crops provide insights into root nodulation and disease resistanc.</title>
        <authorList>
            <person name="Jiang F."/>
        </authorList>
    </citation>
    <scope>NUCLEOTIDE SEQUENCE [LARGE SCALE GENOMIC DNA]</scope>
    <source>
        <strain evidence="2">JINMINGXINNONG_FW02</strain>
        <tissue evidence="2">Leaves</tissue>
    </source>
</reference>
<keyword evidence="1" id="KW-0732">Signal</keyword>
<proteinExistence type="predicted"/>
<feature type="signal peptide" evidence="1">
    <location>
        <begin position="1"/>
        <end position="31"/>
    </location>
</feature>
<sequence length="94" mass="10222">MPGTVSVLQSPGVFVLVRLVFLFPVTPQTIARCLFQETNIRGALSSCVIYYTTLANSLAIFSPTVEGVGHSFCGSRFCVDRLLSLVLHLPIDYG</sequence>